<gene>
    <name evidence="5" type="ORF">EK21DRAFT_107026</name>
</gene>
<keyword evidence="4" id="KW-0677">Repeat</keyword>
<comment type="similarity">
    <text evidence="1">Belongs to the protein prenyltransferase subunit alpha family.</text>
</comment>
<evidence type="ECO:0000256" key="2">
    <source>
        <dbReference type="ARBA" id="ARBA00022602"/>
    </source>
</evidence>
<name>A0A9P4HL24_9PLEO</name>
<sequence>MSENPIAVVKLQKQAYAALTKYFRAHDKQVVEIEVLPPAIQPPDGLLLQDGRCLGVPKEILALAYIEARTRFFANVKDGNYHSLALEATKVMLLFDPEHLSAANFRKRRLVALRAKTSPDGELIYRKAVKYEFCFLDSILTSPLHRQSKSPTLWYHRFWLLMLLCPNGLRDVPEQLRADFWRTELSTVCKSGERHPKNYYAWQYARNLMSRIDDREAMVDCAQHIKDWCCKHPSDISGWSFLAYLIPEMERAWERENIVRDVIRYAMNFHSENESLWMFLRTILTHGALQEGRDGFVAVLQKYGTEIEHGQDKSGLARHVQQILTWIEKNVNSVDDPDAVIDSTYGSAERF</sequence>
<comment type="caution">
    <text evidence="5">The sequence shown here is derived from an EMBL/GenBank/DDBJ whole genome shotgun (WGS) entry which is preliminary data.</text>
</comment>
<accession>A0A9P4HL24</accession>
<dbReference type="PANTHER" id="PTHR11129">
    <property type="entry name" value="PROTEIN FARNESYLTRANSFERASE ALPHA SUBUNIT/RAB GERANYLGERANYL TRANSFERASE ALPHA SUBUNIT"/>
    <property type="match status" value="1"/>
</dbReference>
<evidence type="ECO:0000313" key="6">
    <source>
        <dbReference type="Proteomes" id="UP000799777"/>
    </source>
</evidence>
<reference evidence="5" key="1">
    <citation type="journal article" date="2020" name="Stud. Mycol.">
        <title>101 Dothideomycetes genomes: a test case for predicting lifestyles and emergence of pathogens.</title>
        <authorList>
            <person name="Haridas S."/>
            <person name="Albert R."/>
            <person name="Binder M."/>
            <person name="Bloem J."/>
            <person name="Labutti K."/>
            <person name="Salamov A."/>
            <person name="Andreopoulos B."/>
            <person name="Baker S."/>
            <person name="Barry K."/>
            <person name="Bills G."/>
            <person name="Bluhm B."/>
            <person name="Cannon C."/>
            <person name="Castanera R."/>
            <person name="Culley D."/>
            <person name="Daum C."/>
            <person name="Ezra D."/>
            <person name="Gonzalez J."/>
            <person name="Henrissat B."/>
            <person name="Kuo A."/>
            <person name="Liang C."/>
            <person name="Lipzen A."/>
            <person name="Lutzoni F."/>
            <person name="Magnuson J."/>
            <person name="Mondo S."/>
            <person name="Nolan M."/>
            <person name="Ohm R."/>
            <person name="Pangilinan J."/>
            <person name="Park H.-J."/>
            <person name="Ramirez L."/>
            <person name="Alfaro M."/>
            <person name="Sun H."/>
            <person name="Tritt A."/>
            <person name="Yoshinaga Y."/>
            <person name="Zwiers L.-H."/>
            <person name="Turgeon B."/>
            <person name="Goodwin S."/>
            <person name="Spatafora J."/>
            <person name="Crous P."/>
            <person name="Grigoriev I."/>
        </authorList>
    </citation>
    <scope>NUCLEOTIDE SEQUENCE</scope>
    <source>
        <strain evidence="5">CBS 110217</strain>
    </source>
</reference>
<protein>
    <submittedName>
        <fullName evidence="5">Protein prenylyltransferase</fullName>
    </submittedName>
</protein>
<evidence type="ECO:0000256" key="1">
    <source>
        <dbReference type="ARBA" id="ARBA00006734"/>
    </source>
</evidence>
<dbReference type="GO" id="GO:0005737">
    <property type="term" value="C:cytoplasm"/>
    <property type="evidence" value="ECO:0007669"/>
    <property type="project" value="TreeGrafter"/>
</dbReference>
<evidence type="ECO:0000256" key="3">
    <source>
        <dbReference type="ARBA" id="ARBA00022679"/>
    </source>
</evidence>
<dbReference type="Pfam" id="PF01239">
    <property type="entry name" value="PPTA"/>
    <property type="match status" value="2"/>
</dbReference>
<keyword evidence="2" id="KW-0637">Prenyltransferase</keyword>
<dbReference type="AlphaFoldDB" id="A0A9P4HL24"/>
<organism evidence="5 6">
    <name type="scientific">Setomelanomma holmii</name>
    <dbReference type="NCBI Taxonomy" id="210430"/>
    <lineage>
        <taxon>Eukaryota</taxon>
        <taxon>Fungi</taxon>
        <taxon>Dikarya</taxon>
        <taxon>Ascomycota</taxon>
        <taxon>Pezizomycotina</taxon>
        <taxon>Dothideomycetes</taxon>
        <taxon>Pleosporomycetidae</taxon>
        <taxon>Pleosporales</taxon>
        <taxon>Pleosporineae</taxon>
        <taxon>Phaeosphaeriaceae</taxon>
        <taxon>Setomelanomma</taxon>
    </lineage>
</organism>
<dbReference type="InterPro" id="IPR002088">
    <property type="entry name" value="Prenyl_trans_a"/>
</dbReference>
<evidence type="ECO:0000313" key="5">
    <source>
        <dbReference type="EMBL" id="KAF2035499.1"/>
    </source>
</evidence>
<proteinExistence type="inferred from homology"/>
<dbReference type="PANTHER" id="PTHR11129:SF3">
    <property type="entry name" value="PROTEIN PRENYLTRANSFERASE ALPHA SUBUNIT REPEAT-CONTAINING PROTEIN 1"/>
    <property type="match status" value="1"/>
</dbReference>
<dbReference type="SUPFAM" id="SSF48439">
    <property type="entry name" value="Protein prenylyltransferase"/>
    <property type="match status" value="1"/>
</dbReference>
<keyword evidence="6" id="KW-1185">Reference proteome</keyword>
<keyword evidence="3" id="KW-0808">Transferase</keyword>
<dbReference type="OrthoDB" id="5358702at2759"/>
<dbReference type="Gene3D" id="1.25.40.120">
    <property type="entry name" value="Protein prenylyltransferase"/>
    <property type="match status" value="1"/>
</dbReference>
<dbReference type="EMBL" id="ML978157">
    <property type="protein sequence ID" value="KAF2035499.1"/>
    <property type="molecule type" value="Genomic_DNA"/>
</dbReference>
<dbReference type="Proteomes" id="UP000799777">
    <property type="component" value="Unassembled WGS sequence"/>
</dbReference>
<evidence type="ECO:0000256" key="4">
    <source>
        <dbReference type="ARBA" id="ARBA00022737"/>
    </source>
</evidence>
<dbReference type="GO" id="GO:0008318">
    <property type="term" value="F:protein prenyltransferase activity"/>
    <property type="evidence" value="ECO:0007669"/>
    <property type="project" value="InterPro"/>
</dbReference>